<keyword evidence="6" id="KW-1185">Reference proteome</keyword>
<dbReference type="PANTHER" id="PTHR23416">
    <property type="entry name" value="SIALIC ACID SYNTHASE-RELATED"/>
    <property type="match status" value="1"/>
</dbReference>
<evidence type="ECO:0000313" key="6">
    <source>
        <dbReference type="Proteomes" id="UP001200470"/>
    </source>
</evidence>
<dbReference type="InterPro" id="IPR001451">
    <property type="entry name" value="Hexapep"/>
</dbReference>
<evidence type="ECO:0000256" key="1">
    <source>
        <dbReference type="ARBA" id="ARBA00007274"/>
    </source>
</evidence>
<proteinExistence type="inferred from homology"/>
<name>A0ABS9CET9_9BACT</name>
<reference evidence="5 6" key="1">
    <citation type="submission" date="2020-12" db="EMBL/GenBank/DDBJ databases">
        <title>Whole genome sequences of gut porcine anaerobes.</title>
        <authorList>
            <person name="Kubasova T."/>
            <person name="Jahodarova E."/>
            <person name="Rychlik I."/>
        </authorList>
    </citation>
    <scope>NUCLEOTIDE SEQUENCE [LARGE SCALE GENOMIC DNA]</scope>
    <source>
        <strain evidence="5 6">An925</strain>
    </source>
</reference>
<dbReference type="RefSeq" id="WP_301637943.1">
    <property type="nucleotide sequence ID" value="NZ_JADYTN010000010.1"/>
</dbReference>
<keyword evidence="4" id="KW-0012">Acyltransferase</keyword>
<evidence type="ECO:0000256" key="2">
    <source>
        <dbReference type="ARBA" id="ARBA00022679"/>
    </source>
</evidence>
<evidence type="ECO:0000256" key="3">
    <source>
        <dbReference type="ARBA" id="ARBA00022737"/>
    </source>
</evidence>
<evidence type="ECO:0000313" key="5">
    <source>
        <dbReference type="EMBL" id="MCF2563606.1"/>
    </source>
</evidence>
<dbReference type="Gene3D" id="2.160.10.10">
    <property type="entry name" value="Hexapeptide repeat proteins"/>
    <property type="match status" value="1"/>
</dbReference>
<dbReference type="InterPro" id="IPR051159">
    <property type="entry name" value="Hexapeptide_acetyltransf"/>
</dbReference>
<protein>
    <submittedName>
        <fullName evidence="5">Sugar O-acetyltransferase</fullName>
    </submittedName>
</protein>
<dbReference type="InterPro" id="IPR018357">
    <property type="entry name" value="Hexapep_transf_CS"/>
</dbReference>
<dbReference type="InterPro" id="IPR011004">
    <property type="entry name" value="Trimer_LpxA-like_sf"/>
</dbReference>
<keyword evidence="3" id="KW-0677">Repeat</keyword>
<dbReference type="PANTHER" id="PTHR23416:SF23">
    <property type="entry name" value="ACETYLTRANSFERASE C18B11.09C-RELATED"/>
    <property type="match status" value="1"/>
</dbReference>
<dbReference type="SUPFAM" id="SSF51161">
    <property type="entry name" value="Trimeric LpxA-like enzymes"/>
    <property type="match status" value="1"/>
</dbReference>
<comment type="similarity">
    <text evidence="1">Belongs to the transferase hexapeptide repeat family.</text>
</comment>
<gene>
    <name evidence="5" type="ORF">I6E12_05720</name>
</gene>
<comment type="caution">
    <text evidence="5">The sequence shown here is derived from an EMBL/GenBank/DDBJ whole genome shotgun (WGS) entry which is preliminary data.</text>
</comment>
<dbReference type="Pfam" id="PF14602">
    <property type="entry name" value="Hexapep_2"/>
    <property type="match status" value="1"/>
</dbReference>
<evidence type="ECO:0000256" key="4">
    <source>
        <dbReference type="ARBA" id="ARBA00023315"/>
    </source>
</evidence>
<accession>A0ABS9CET9</accession>
<dbReference type="EMBL" id="JADYTN010000010">
    <property type="protein sequence ID" value="MCF2563606.1"/>
    <property type="molecule type" value="Genomic_DNA"/>
</dbReference>
<organism evidence="5 6">
    <name type="scientific">Xylanibacter brevis</name>
    <dbReference type="NCBI Taxonomy" id="83231"/>
    <lineage>
        <taxon>Bacteria</taxon>
        <taxon>Pseudomonadati</taxon>
        <taxon>Bacteroidota</taxon>
        <taxon>Bacteroidia</taxon>
        <taxon>Bacteroidales</taxon>
        <taxon>Prevotellaceae</taxon>
        <taxon>Xylanibacter</taxon>
    </lineage>
</organism>
<dbReference type="Pfam" id="PF00132">
    <property type="entry name" value="Hexapep"/>
    <property type="match status" value="1"/>
</dbReference>
<dbReference type="Proteomes" id="UP001200470">
    <property type="component" value="Unassembled WGS sequence"/>
</dbReference>
<keyword evidence="2" id="KW-0808">Transferase</keyword>
<dbReference type="PROSITE" id="PS00101">
    <property type="entry name" value="HEXAPEP_TRANSFERASES"/>
    <property type="match status" value="1"/>
</dbReference>
<sequence>MTVQEYRDYIAAGNPVVAGSDAHLFMHQMAQEAIRITMEINNKYHTPEELRKLFSELWDIDVPESFGMFPPFNTDCGKNTHIGERVFINSGCKFQDQGGIFIGNDCLIGHNATLCTINHNPDPEHRGDMTFKPIRIEDKVWIGANVTILQGVTIGEGAIVAAGAVVTKDVESRTVVGGIPAKIIKNV</sequence>